<dbReference type="PROSITE" id="PS50893">
    <property type="entry name" value="ABC_TRANSPORTER_2"/>
    <property type="match status" value="1"/>
</dbReference>
<proteinExistence type="inferred from homology"/>
<evidence type="ECO:0000256" key="1">
    <source>
        <dbReference type="ARBA" id="ARBA00005417"/>
    </source>
</evidence>
<dbReference type="Pfam" id="PF00005">
    <property type="entry name" value="ABC_tran"/>
    <property type="match status" value="1"/>
</dbReference>
<evidence type="ECO:0000259" key="5">
    <source>
        <dbReference type="PROSITE" id="PS50893"/>
    </source>
</evidence>
<dbReference type="GO" id="GO:0005524">
    <property type="term" value="F:ATP binding"/>
    <property type="evidence" value="ECO:0007669"/>
    <property type="project" value="UniProtKB-KW"/>
</dbReference>
<evidence type="ECO:0000313" key="7">
    <source>
        <dbReference type="EMBL" id="OPG16292.1"/>
    </source>
</evidence>
<dbReference type="STRING" id="1765683.B2M26_07405"/>
<evidence type="ECO:0000313" key="8">
    <source>
        <dbReference type="Proteomes" id="UP000077421"/>
    </source>
</evidence>
<sequence>MSDVLLEINNLKKHFPLRKGFLHTVNGSVRAVDGISLQIQTGETIGVVGESGCGKSTMGRSILRLIEPTHGVVKFEGKNILALNKAQMRTMRREMQIVFQDPYASLNPRYTIFQTLSEPLEVHQLYDPATRRQRVYSILQRVGLDPSYASRYPHEFSGGQRQRIGIARALILNPKLIILDEPVAALDVSVQSQVINLLEDLQKEFNLTYMFIAHDLSVVKHISNRVLVMYLGRMAELASSDKLFSQPVHPYTRALLSAVPIPNPRARRVRTILQGDLPSPAHPPSGCVFHTRCPLAQDVCRHDVPEWREVAEDHFAACHFAEPSSEVFQQA</sequence>
<evidence type="ECO:0000313" key="6">
    <source>
        <dbReference type="EMBL" id="OAG93209.1"/>
    </source>
</evidence>
<comment type="caution">
    <text evidence="7">The sequence shown here is derived from an EMBL/GenBank/DDBJ whole genome shotgun (WGS) entry which is preliminary data.</text>
</comment>
<evidence type="ECO:0000256" key="2">
    <source>
        <dbReference type="ARBA" id="ARBA00022448"/>
    </source>
</evidence>
<dbReference type="NCBIfam" id="NF008453">
    <property type="entry name" value="PRK11308.1"/>
    <property type="match status" value="1"/>
</dbReference>
<evidence type="ECO:0000313" key="9">
    <source>
        <dbReference type="Proteomes" id="UP000190229"/>
    </source>
</evidence>
<dbReference type="RefSeq" id="WP_067566106.1">
    <property type="nucleotide sequence ID" value="NZ_LSUQ01000045.1"/>
</dbReference>
<protein>
    <submittedName>
        <fullName evidence="7">Peptide ABC transporter substrate-binding protein</fullName>
    </submittedName>
</protein>
<dbReference type="Pfam" id="PF08352">
    <property type="entry name" value="oligo_HPY"/>
    <property type="match status" value="1"/>
</dbReference>
<dbReference type="InterPro" id="IPR050319">
    <property type="entry name" value="ABC_transp_ATP-bind"/>
</dbReference>
<dbReference type="EMBL" id="MWPS01000019">
    <property type="protein sequence ID" value="OPG16292.1"/>
    <property type="molecule type" value="Genomic_DNA"/>
</dbReference>
<dbReference type="InterPro" id="IPR003439">
    <property type="entry name" value="ABC_transporter-like_ATP-bd"/>
</dbReference>
<comment type="similarity">
    <text evidence="1">Belongs to the ABC transporter superfamily.</text>
</comment>
<dbReference type="CDD" id="cd03257">
    <property type="entry name" value="ABC_NikE_OppD_transporters"/>
    <property type="match status" value="1"/>
</dbReference>
<dbReference type="PANTHER" id="PTHR43776:SF7">
    <property type="entry name" value="D,D-DIPEPTIDE TRANSPORT ATP-BINDING PROTEIN DDPF-RELATED"/>
    <property type="match status" value="1"/>
</dbReference>
<dbReference type="PROSITE" id="PS00211">
    <property type="entry name" value="ABC_TRANSPORTER_1"/>
    <property type="match status" value="1"/>
</dbReference>
<keyword evidence="4" id="KW-0067">ATP-binding</keyword>
<dbReference type="PANTHER" id="PTHR43776">
    <property type="entry name" value="TRANSPORT ATP-BINDING PROTEIN"/>
    <property type="match status" value="1"/>
</dbReference>
<dbReference type="InterPro" id="IPR027417">
    <property type="entry name" value="P-loop_NTPase"/>
</dbReference>
<dbReference type="InterPro" id="IPR013563">
    <property type="entry name" value="Oligopep_ABC_C"/>
</dbReference>
<dbReference type="AlphaFoldDB" id="A0A162SXK3"/>
<keyword evidence="9" id="KW-1185">Reference proteome</keyword>
<dbReference type="EMBL" id="LSUQ01000045">
    <property type="protein sequence ID" value="OAG93209.1"/>
    <property type="molecule type" value="Genomic_DNA"/>
</dbReference>
<evidence type="ECO:0000256" key="4">
    <source>
        <dbReference type="ARBA" id="ARBA00022840"/>
    </source>
</evidence>
<reference evidence="6 8" key="1">
    <citation type="submission" date="2016-02" db="EMBL/GenBank/DDBJ databases">
        <title>Draft genome sequence of Acidibacillus ferrooxidans SLC66.</title>
        <authorList>
            <person name="Oliveira G."/>
            <person name="Nancucheo I."/>
            <person name="Dall'Agnol H."/>
            <person name="Johnson B."/>
            <person name="Oliveira R."/>
            <person name="Nunes G.L."/>
            <person name="Tzotzos G."/>
            <person name="Orellana S.C."/>
            <person name="Salim A.C."/>
            <person name="Araujo F.M."/>
        </authorList>
    </citation>
    <scope>NUCLEOTIDE SEQUENCE [LARGE SCALE GENOMIC DNA]</scope>
    <source>
        <strain evidence="6 8">SLC66</strain>
    </source>
</reference>
<dbReference type="InterPro" id="IPR017871">
    <property type="entry name" value="ABC_transporter-like_CS"/>
</dbReference>
<gene>
    <name evidence="6" type="ORF">AYW79_11755</name>
    <name evidence="7" type="ORF">B2M26_07405</name>
</gene>
<name>A0A162SXK3_9BACL</name>
<organism evidence="7 9">
    <name type="scientific">Ferroacidibacillus organovorans</name>
    <dbReference type="NCBI Taxonomy" id="1765683"/>
    <lineage>
        <taxon>Bacteria</taxon>
        <taxon>Bacillati</taxon>
        <taxon>Bacillota</taxon>
        <taxon>Bacilli</taxon>
        <taxon>Bacillales</taxon>
        <taxon>Alicyclobacillaceae</taxon>
        <taxon>Ferroacidibacillus</taxon>
    </lineage>
</organism>
<reference evidence="7 9" key="2">
    <citation type="submission" date="2017-02" db="EMBL/GenBank/DDBJ databases">
        <title>Draft genome of Acidibacillus ferrooxidans Huett2.</title>
        <authorList>
            <person name="Schopf S."/>
        </authorList>
    </citation>
    <scope>NUCLEOTIDE SEQUENCE [LARGE SCALE GENOMIC DNA]</scope>
    <source>
        <strain evidence="7 9">Huett2</strain>
    </source>
</reference>
<keyword evidence="2" id="KW-0813">Transport</keyword>
<dbReference type="SUPFAM" id="SSF52540">
    <property type="entry name" value="P-loop containing nucleoside triphosphate hydrolases"/>
    <property type="match status" value="1"/>
</dbReference>
<dbReference type="InterPro" id="IPR003593">
    <property type="entry name" value="AAA+_ATPase"/>
</dbReference>
<keyword evidence="3" id="KW-0547">Nucleotide-binding</keyword>
<accession>A0A162SXK3</accession>
<dbReference type="Proteomes" id="UP000190229">
    <property type="component" value="Unassembled WGS sequence"/>
</dbReference>
<dbReference type="SMART" id="SM00382">
    <property type="entry name" value="AAA"/>
    <property type="match status" value="1"/>
</dbReference>
<dbReference type="OrthoDB" id="9802264at2"/>
<dbReference type="Gene3D" id="3.40.50.300">
    <property type="entry name" value="P-loop containing nucleotide triphosphate hydrolases"/>
    <property type="match status" value="1"/>
</dbReference>
<dbReference type="GO" id="GO:0015833">
    <property type="term" value="P:peptide transport"/>
    <property type="evidence" value="ECO:0007669"/>
    <property type="project" value="InterPro"/>
</dbReference>
<dbReference type="Proteomes" id="UP000077421">
    <property type="component" value="Unassembled WGS sequence"/>
</dbReference>
<dbReference type="GO" id="GO:0055085">
    <property type="term" value="P:transmembrane transport"/>
    <property type="evidence" value="ECO:0007669"/>
    <property type="project" value="UniProtKB-ARBA"/>
</dbReference>
<dbReference type="GO" id="GO:0016887">
    <property type="term" value="F:ATP hydrolysis activity"/>
    <property type="evidence" value="ECO:0007669"/>
    <property type="project" value="InterPro"/>
</dbReference>
<feature type="domain" description="ABC transporter" evidence="5">
    <location>
        <begin position="6"/>
        <end position="256"/>
    </location>
</feature>
<dbReference type="FunFam" id="3.40.50.300:FF:000016">
    <property type="entry name" value="Oligopeptide ABC transporter ATP-binding component"/>
    <property type="match status" value="1"/>
</dbReference>
<evidence type="ECO:0000256" key="3">
    <source>
        <dbReference type="ARBA" id="ARBA00022741"/>
    </source>
</evidence>
<dbReference type="NCBIfam" id="TIGR01727">
    <property type="entry name" value="oligo_HPY"/>
    <property type="match status" value="1"/>
</dbReference>